<keyword evidence="1 2" id="KW-0238">DNA-binding</keyword>
<gene>
    <name evidence="4" type="ORF">Mco01_75400</name>
</gene>
<keyword evidence="5" id="KW-1185">Reference proteome</keyword>
<dbReference type="PROSITE" id="PS51900">
    <property type="entry name" value="CB"/>
    <property type="match status" value="1"/>
</dbReference>
<dbReference type="SUPFAM" id="SSF56349">
    <property type="entry name" value="DNA breaking-rejoining enzymes"/>
    <property type="match status" value="1"/>
</dbReference>
<dbReference type="Proteomes" id="UP000603904">
    <property type="component" value="Unassembled WGS sequence"/>
</dbReference>
<reference evidence="4 5" key="1">
    <citation type="submission" date="2021-01" db="EMBL/GenBank/DDBJ databases">
        <title>Whole genome shotgun sequence of Microbispora corallina NBRC 16416.</title>
        <authorList>
            <person name="Komaki H."/>
            <person name="Tamura T."/>
        </authorList>
    </citation>
    <scope>NUCLEOTIDE SEQUENCE [LARGE SCALE GENOMIC DNA]</scope>
    <source>
        <strain evidence="4 5">NBRC 16416</strain>
    </source>
</reference>
<evidence type="ECO:0000256" key="2">
    <source>
        <dbReference type="PROSITE-ProRule" id="PRU01248"/>
    </source>
</evidence>
<evidence type="ECO:0000256" key="1">
    <source>
        <dbReference type="ARBA" id="ARBA00023125"/>
    </source>
</evidence>
<sequence length="54" mass="6512">MADFLNYWLKHIVNEERRPKTYQGYESVVRLHLVPGLGKKRLNRLNAQDVRQFI</sequence>
<dbReference type="InterPro" id="IPR004107">
    <property type="entry name" value="Integrase_SAM-like_N"/>
</dbReference>
<feature type="domain" description="Core-binding (CB)" evidence="3">
    <location>
        <begin position="1"/>
        <end position="54"/>
    </location>
</feature>
<accession>A0ABQ4GBR6</accession>
<dbReference type="InterPro" id="IPR044068">
    <property type="entry name" value="CB"/>
</dbReference>
<comment type="caution">
    <text evidence="4">The sequence shown here is derived from an EMBL/GenBank/DDBJ whole genome shotgun (WGS) entry which is preliminary data.</text>
</comment>
<dbReference type="Pfam" id="PF14659">
    <property type="entry name" value="Phage_int_SAM_3"/>
    <property type="match status" value="1"/>
</dbReference>
<organism evidence="4 5">
    <name type="scientific">Microbispora corallina</name>
    <dbReference type="NCBI Taxonomy" id="83302"/>
    <lineage>
        <taxon>Bacteria</taxon>
        <taxon>Bacillati</taxon>
        <taxon>Actinomycetota</taxon>
        <taxon>Actinomycetes</taxon>
        <taxon>Streptosporangiales</taxon>
        <taxon>Streptosporangiaceae</taxon>
        <taxon>Microbispora</taxon>
    </lineage>
</organism>
<dbReference type="Gene3D" id="1.10.150.130">
    <property type="match status" value="1"/>
</dbReference>
<evidence type="ECO:0000313" key="4">
    <source>
        <dbReference type="EMBL" id="GIH44540.1"/>
    </source>
</evidence>
<dbReference type="InterPro" id="IPR010998">
    <property type="entry name" value="Integrase_recombinase_N"/>
</dbReference>
<dbReference type="EMBL" id="BOOC01000062">
    <property type="protein sequence ID" value="GIH44540.1"/>
    <property type="molecule type" value="Genomic_DNA"/>
</dbReference>
<protein>
    <recommendedName>
        <fullName evidence="3">Core-binding (CB) domain-containing protein</fullName>
    </recommendedName>
</protein>
<evidence type="ECO:0000313" key="5">
    <source>
        <dbReference type="Proteomes" id="UP000603904"/>
    </source>
</evidence>
<dbReference type="RefSeq" id="WP_239104209.1">
    <property type="nucleotide sequence ID" value="NZ_BAAAGP010000010.1"/>
</dbReference>
<evidence type="ECO:0000259" key="3">
    <source>
        <dbReference type="PROSITE" id="PS51900"/>
    </source>
</evidence>
<name>A0ABQ4GBR6_9ACTN</name>
<dbReference type="InterPro" id="IPR011010">
    <property type="entry name" value="DNA_brk_join_enz"/>
</dbReference>
<proteinExistence type="predicted"/>